<evidence type="ECO:0000259" key="2">
    <source>
        <dbReference type="Pfam" id="PF13590"/>
    </source>
</evidence>
<sequence length="179" mass="20222">MFRRILLISFALLMSGCATKYTAQQDYSDDFDFEAIERFAFIDTEASVNAQLSGMDRDRLNTAITSELISKGKQPVAVNESDVLVTYFLVTKDKTKVTSSNTGGYHGYYRRGHYIYGAGVNHVHTKNYVEGTLVIDFIDTKTNKAVWRSSLKKPLEKLDTPQQRQQSIDAAVTELFKTL</sequence>
<reference evidence="3 4" key="1">
    <citation type="journal article" date="2014" name="Int. J. Syst. Evol. Microbiol.">
        <title>Complete genome sequence of Corynebacterium casei LMG S-19264T (=DSM 44701T), isolated from a smear-ripened cheese.</title>
        <authorList>
            <consortium name="US DOE Joint Genome Institute (JGI-PGF)"/>
            <person name="Walter F."/>
            <person name="Albersmeier A."/>
            <person name="Kalinowski J."/>
            <person name="Ruckert C."/>
        </authorList>
    </citation>
    <scope>NUCLEOTIDE SEQUENCE [LARGE SCALE GENOMIC DNA]</scope>
    <source>
        <strain evidence="3 4">NBRC 112785</strain>
    </source>
</reference>
<protein>
    <recommendedName>
        <fullName evidence="2">DUF4136 domain-containing protein</fullName>
    </recommendedName>
</protein>
<evidence type="ECO:0000313" key="4">
    <source>
        <dbReference type="Proteomes" id="UP001157439"/>
    </source>
</evidence>
<dbReference type="InterPro" id="IPR025411">
    <property type="entry name" value="DUF4136"/>
</dbReference>
<feature type="domain" description="DUF4136" evidence="2">
    <location>
        <begin position="24"/>
        <end position="177"/>
    </location>
</feature>
<dbReference type="AlphaFoldDB" id="A0AA37TNR3"/>
<evidence type="ECO:0000256" key="1">
    <source>
        <dbReference type="SAM" id="SignalP"/>
    </source>
</evidence>
<dbReference type="RefSeq" id="WP_095499651.1">
    <property type="nucleotide sequence ID" value="NZ_BSPO01000002.1"/>
</dbReference>
<feature type="chain" id="PRO_5041237301" description="DUF4136 domain-containing protein" evidence="1">
    <location>
        <begin position="21"/>
        <end position="179"/>
    </location>
</feature>
<name>A0AA37TNR3_9GAMM</name>
<dbReference type="Pfam" id="PF13590">
    <property type="entry name" value="DUF4136"/>
    <property type="match status" value="1"/>
</dbReference>
<accession>A0AA37TNR3</accession>
<keyword evidence="1" id="KW-0732">Signal</keyword>
<dbReference type="PROSITE" id="PS51257">
    <property type="entry name" value="PROKAR_LIPOPROTEIN"/>
    <property type="match status" value="1"/>
</dbReference>
<proteinExistence type="predicted"/>
<feature type="signal peptide" evidence="1">
    <location>
        <begin position="1"/>
        <end position="20"/>
    </location>
</feature>
<dbReference type="Proteomes" id="UP001157439">
    <property type="component" value="Unassembled WGS sequence"/>
</dbReference>
<dbReference type="EMBL" id="BSPO01000002">
    <property type="protein sequence ID" value="GLS82800.1"/>
    <property type="molecule type" value="Genomic_DNA"/>
</dbReference>
<gene>
    <name evidence="3" type="ORF">GCM10007894_07770</name>
</gene>
<organism evidence="3 4">
    <name type="scientific">Paraferrimonas haliotis</name>
    <dbReference type="NCBI Taxonomy" id="2013866"/>
    <lineage>
        <taxon>Bacteria</taxon>
        <taxon>Pseudomonadati</taxon>
        <taxon>Pseudomonadota</taxon>
        <taxon>Gammaproteobacteria</taxon>
        <taxon>Alteromonadales</taxon>
        <taxon>Ferrimonadaceae</taxon>
        <taxon>Paraferrimonas</taxon>
    </lineage>
</organism>
<keyword evidence="4" id="KW-1185">Reference proteome</keyword>
<comment type="caution">
    <text evidence="3">The sequence shown here is derived from an EMBL/GenBank/DDBJ whole genome shotgun (WGS) entry which is preliminary data.</text>
</comment>
<dbReference type="Gene3D" id="3.30.160.670">
    <property type="match status" value="1"/>
</dbReference>
<evidence type="ECO:0000313" key="3">
    <source>
        <dbReference type="EMBL" id="GLS82800.1"/>
    </source>
</evidence>